<evidence type="ECO:0000313" key="1">
    <source>
        <dbReference type="EMBL" id="MEO1759077.1"/>
    </source>
</evidence>
<proteinExistence type="predicted"/>
<name>A0ABV0E735_9BURK</name>
<evidence type="ECO:0000313" key="2">
    <source>
        <dbReference type="Proteomes" id="UP001462961"/>
    </source>
</evidence>
<reference evidence="1 2" key="1">
    <citation type="submission" date="2024-01" db="EMBL/GenBank/DDBJ databases">
        <title>The diversity of rhizobia nodulating Mimosa spp. in eleven states of Brazil covering several biomes is determined by host plant, location, and edaphic factors.</title>
        <authorList>
            <person name="Rouws L."/>
            <person name="Barauna A."/>
            <person name="Beukes C."/>
            <person name="De Faria S.M."/>
            <person name="Gross E."/>
            <person name="Dos Reis Junior F.B."/>
            <person name="Simon M."/>
            <person name="Maluk M."/>
            <person name="Odee D.W."/>
            <person name="Kenicer G."/>
            <person name="Young J.P.W."/>
            <person name="Reis V.M."/>
            <person name="Zilli J."/>
            <person name="James E.K."/>
        </authorList>
    </citation>
    <scope>NUCLEOTIDE SEQUENCE [LARGE SCALE GENOMIC DNA]</scope>
    <source>
        <strain evidence="1 2">JHI1651</strain>
    </source>
</reference>
<organism evidence="1 2">
    <name type="scientific">Paraburkholderia caribensis</name>
    <dbReference type="NCBI Taxonomy" id="75105"/>
    <lineage>
        <taxon>Bacteria</taxon>
        <taxon>Pseudomonadati</taxon>
        <taxon>Pseudomonadota</taxon>
        <taxon>Betaproteobacteria</taxon>
        <taxon>Burkholderiales</taxon>
        <taxon>Burkholderiaceae</taxon>
        <taxon>Paraburkholderia</taxon>
    </lineage>
</organism>
<keyword evidence="2" id="KW-1185">Reference proteome</keyword>
<accession>A0ABV0E735</accession>
<protein>
    <submittedName>
        <fullName evidence="1">Uncharacterized protein</fullName>
    </submittedName>
</protein>
<dbReference type="RefSeq" id="WP_176956962.1">
    <property type="nucleotide sequence ID" value="NZ_CAJZAQ010000046.1"/>
</dbReference>
<comment type="caution">
    <text evidence="1">The sequence shown here is derived from an EMBL/GenBank/DDBJ whole genome shotgun (WGS) entry which is preliminary data.</text>
</comment>
<gene>
    <name evidence="1" type="ORF">VOI32_34840</name>
</gene>
<dbReference type="Proteomes" id="UP001462961">
    <property type="component" value="Unassembled WGS sequence"/>
</dbReference>
<dbReference type="EMBL" id="JAYLVJ010000068">
    <property type="protein sequence ID" value="MEO1759077.1"/>
    <property type="molecule type" value="Genomic_DNA"/>
</dbReference>
<sequence>MARRLIDPSVHPTPAMTRVGEPLFAPLLVKPVLLDTRPEHINALLAGL</sequence>